<dbReference type="InterPro" id="IPR047215">
    <property type="entry name" value="Galactose_mutarotase-like"/>
</dbReference>
<evidence type="ECO:0000256" key="1">
    <source>
        <dbReference type="ARBA" id="ARBA00006206"/>
    </source>
</evidence>
<evidence type="ECO:0000313" key="4">
    <source>
        <dbReference type="EMBL" id="KAG9242695.1"/>
    </source>
</evidence>
<sequence length="348" mass="37624">MSAEPVKFLPLGAIIQELNVNGVNIVQGFDTQDQYVKYNDPYFGETIGRVANRVGGAKIENLNGKSYQLAANDGANSLHGGPKGWGKQVWEKSGSGDNVTFMITSKDGDEGYPGTVEARVNYITSVEKGKVTLVIKYEAKLVCDEVEETVLNLTNHSYFNLSGGSTIDGTEVTLYSDVYLPVDDRGIPKGLPKKYATGEDGHTINIEAGKKFTLGATEPDVDDCFTVIPPHESAAIPKPTTTSSVDPSGSSLPLHKLIDAYHPSTKIHLAVSSTESAFQFYTGKYIDVPEVTENGKTQPARGARSGFCVEPSRYVNAVNVPGWRDQVVVKKGDVYRSVTVYEAWADAS</sequence>
<dbReference type="GO" id="GO:0033499">
    <property type="term" value="P:galactose catabolic process via UDP-galactose, Leloir pathway"/>
    <property type="evidence" value="ECO:0007669"/>
    <property type="project" value="TreeGrafter"/>
</dbReference>
<evidence type="ECO:0000313" key="5">
    <source>
        <dbReference type="Proteomes" id="UP000887226"/>
    </source>
</evidence>
<dbReference type="GO" id="GO:0006006">
    <property type="term" value="P:glucose metabolic process"/>
    <property type="evidence" value="ECO:0007669"/>
    <property type="project" value="TreeGrafter"/>
</dbReference>
<dbReference type="OrthoDB" id="274691at2759"/>
<dbReference type="Proteomes" id="UP000887226">
    <property type="component" value="Unassembled WGS sequence"/>
</dbReference>
<evidence type="ECO:0000256" key="2">
    <source>
        <dbReference type="ARBA" id="ARBA00023235"/>
    </source>
</evidence>
<comment type="similarity">
    <text evidence="1">Belongs to the aldose epimerase family.</text>
</comment>
<dbReference type="CDD" id="cd09019">
    <property type="entry name" value="galactose_mutarotase_like"/>
    <property type="match status" value="1"/>
</dbReference>
<dbReference type="GO" id="GO:0030246">
    <property type="term" value="F:carbohydrate binding"/>
    <property type="evidence" value="ECO:0007669"/>
    <property type="project" value="InterPro"/>
</dbReference>
<keyword evidence="2" id="KW-0413">Isomerase</keyword>
<dbReference type="InterPro" id="IPR008183">
    <property type="entry name" value="Aldose_1/G6P_1-epimerase"/>
</dbReference>
<proteinExistence type="inferred from homology"/>
<protein>
    <submittedName>
        <fullName evidence="4">Galactose mutarotase-like domain-containing protein</fullName>
    </submittedName>
</protein>
<evidence type="ECO:0000256" key="3">
    <source>
        <dbReference type="ARBA" id="ARBA00023277"/>
    </source>
</evidence>
<reference evidence="4" key="1">
    <citation type="journal article" date="2021" name="IMA Fungus">
        <title>Genomic characterization of three marine fungi, including Emericellopsis atlantica sp. nov. with signatures of a generalist lifestyle and marine biomass degradation.</title>
        <authorList>
            <person name="Hagestad O.C."/>
            <person name="Hou L."/>
            <person name="Andersen J.H."/>
            <person name="Hansen E.H."/>
            <person name="Altermark B."/>
            <person name="Li C."/>
            <person name="Kuhnert E."/>
            <person name="Cox R.J."/>
            <person name="Crous P.W."/>
            <person name="Spatafora J.W."/>
            <person name="Lail K."/>
            <person name="Amirebrahimi M."/>
            <person name="Lipzen A."/>
            <person name="Pangilinan J."/>
            <person name="Andreopoulos W."/>
            <person name="Hayes R.D."/>
            <person name="Ng V."/>
            <person name="Grigoriev I.V."/>
            <person name="Jackson S.A."/>
            <person name="Sutton T.D.S."/>
            <person name="Dobson A.D.W."/>
            <person name="Rama T."/>
        </authorList>
    </citation>
    <scope>NUCLEOTIDE SEQUENCE</scope>
    <source>
        <strain evidence="4">TRa3180A</strain>
    </source>
</reference>
<keyword evidence="5" id="KW-1185">Reference proteome</keyword>
<organism evidence="4 5">
    <name type="scientific">Calycina marina</name>
    <dbReference type="NCBI Taxonomy" id="1763456"/>
    <lineage>
        <taxon>Eukaryota</taxon>
        <taxon>Fungi</taxon>
        <taxon>Dikarya</taxon>
        <taxon>Ascomycota</taxon>
        <taxon>Pezizomycotina</taxon>
        <taxon>Leotiomycetes</taxon>
        <taxon>Helotiales</taxon>
        <taxon>Pezizellaceae</taxon>
        <taxon>Calycina</taxon>
    </lineage>
</organism>
<dbReference type="Pfam" id="PF01263">
    <property type="entry name" value="Aldose_epim"/>
    <property type="match status" value="1"/>
</dbReference>
<dbReference type="EMBL" id="MU254047">
    <property type="protein sequence ID" value="KAG9242695.1"/>
    <property type="molecule type" value="Genomic_DNA"/>
</dbReference>
<comment type="caution">
    <text evidence="4">The sequence shown here is derived from an EMBL/GenBank/DDBJ whole genome shotgun (WGS) entry which is preliminary data.</text>
</comment>
<dbReference type="PANTHER" id="PTHR10091">
    <property type="entry name" value="ALDOSE-1-EPIMERASE"/>
    <property type="match status" value="1"/>
</dbReference>
<dbReference type="InterPro" id="IPR014718">
    <property type="entry name" value="GH-type_carb-bd"/>
</dbReference>
<dbReference type="AlphaFoldDB" id="A0A9P7YZR8"/>
<keyword evidence="3" id="KW-0119">Carbohydrate metabolism</keyword>
<dbReference type="SUPFAM" id="SSF74650">
    <property type="entry name" value="Galactose mutarotase-like"/>
    <property type="match status" value="1"/>
</dbReference>
<dbReference type="PROSITE" id="PS00545">
    <property type="entry name" value="ALDOSE_1_EPIMERASE"/>
    <property type="match status" value="1"/>
</dbReference>
<dbReference type="InterPro" id="IPR018052">
    <property type="entry name" value="Ald1_epimerase_CS"/>
</dbReference>
<dbReference type="Gene3D" id="2.70.98.10">
    <property type="match status" value="1"/>
</dbReference>
<dbReference type="PANTHER" id="PTHR10091:SF0">
    <property type="entry name" value="GALACTOSE MUTAROTASE"/>
    <property type="match status" value="1"/>
</dbReference>
<name>A0A9P7YZR8_9HELO</name>
<dbReference type="InterPro" id="IPR011013">
    <property type="entry name" value="Gal_mutarotase_sf_dom"/>
</dbReference>
<gene>
    <name evidence="4" type="ORF">BJ878DRAFT_514270</name>
</gene>
<accession>A0A9P7YZR8</accession>
<dbReference type="GO" id="GO:0004034">
    <property type="term" value="F:aldose 1-epimerase activity"/>
    <property type="evidence" value="ECO:0007669"/>
    <property type="project" value="TreeGrafter"/>
</dbReference>